<dbReference type="Gene3D" id="3.30.63.10">
    <property type="entry name" value="Guanylate Kinase phosphate binding domain"/>
    <property type="match status" value="1"/>
</dbReference>
<dbReference type="FunFam" id="3.40.50.300:FF:000084">
    <property type="entry name" value="Guanylate kinase"/>
    <property type="match status" value="1"/>
</dbReference>
<evidence type="ECO:0000256" key="1">
    <source>
        <dbReference type="ARBA" id="ARBA00004496"/>
    </source>
</evidence>
<dbReference type="Proteomes" id="UP000184517">
    <property type="component" value="Unassembled WGS sequence"/>
</dbReference>
<organism evidence="13 14">
    <name type="scientific">Marinomonas polaris DSM 16579</name>
    <dbReference type="NCBI Taxonomy" id="1122206"/>
    <lineage>
        <taxon>Bacteria</taxon>
        <taxon>Pseudomonadati</taxon>
        <taxon>Pseudomonadota</taxon>
        <taxon>Gammaproteobacteria</taxon>
        <taxon>Oceanospirillales</taxon>
        <taxon>Oceanospirillaceae</taxon>
        <taxon>Marinomonas</taxon>
    </lineage>
</organism>
<evidence type="ECO:0000313" key="14">
    <source>
        <dbReference type="Proteomes" id="UP000184517"/>
    </source>
</evidence>
<comment type="similarity">
    <text evidence="2 11">Belongs to the guanylate kinase family.</text>
</comment>
<dbReference type="PANTHER" id="PTHR23117">
    <property type="entry name" value="GUANYLATE KINASE-RELATED"/>
    <property type="match status" value="1"/>
</dbReference>
<evidence type="ECO:0000256" key="5">
    <source>
        <dbReference type="ARBA" id="ARBA00022490"/>
    </source>
</evidence>
<dbReference type="GO" id="GO:0005829">
    <property type="term" value="C:cytosol"/>
    <property type="evidence" value="ECO:0007669"/>
    <property type="project" value="TreeGrafter"/>
</dbReference>
<evidence type="ECO:0000256" key="9">
    <source>
        <dbReference type="ARBA" id="ARBA00022840"/>
    </source>
</evidence>
<dbReference type="InterPro" id="IPR008144">
    <property type="entry name" value="Guanylate_kin-like_dom"/>
</dbReference>
<evidence type="ECO:0000256" key="4">
    <source>
        <dbReference type="ARBA" id="ARBA00016296"/>
    </source>
</evidence>
<dbReference type="Pfam" id="PF00625">
    <property type="entry name" value="Guanylate_kin"/>
    <property type="match status" value="1"/>
</dbReference>
<keyword evidence="9 11" id="KW-0067">ATP-binding</keyword>
<gene>
    <name evidence="11" type="primary">gmk</name>
    <name evidence="13" type="ORF">SAMN02745753_01822</name>
</gene>
<keyword evidence="8 11" id="KW-0418">Kinase</keyword>
<dbReference type="InterPro" id="IPR008145">
    <property type="entry name" value="GK/Ca_channel_bsu"/>
</dbReference>
<feature type="binding site" evidence="11">
    <location>
        <begin position="13"/>
        <end position="20"/>
    </location>
    <ligand>
        <name>ATP</name>
        <dbReference type="ChEBI" id="CHEBI:30616"/>
    </ligand>
</feature>
<evidence type="ECO:0000256" key="8">
    <source>
        <dbReference type="ARBA" id="ARBA00022777"/>
    </source>
</evidence>
<evidence type="ECO:0000259" key="12">
    <source>
        <dbReference type="PROSITE" id="PS50052"/>
    </source>
</evidence>
<comment type="catalytic activity">
    <reaction evidence="11">
        <text>GMP + ATP = GDP + ADP</text>
        <dbReference type="Rhea" id="RHEA:20780"/>
        <dbReference type="ChEBI" id="CHEBI:30616"/>
        <dbReference type="ChEBI" id="CHEBI:58115"/>
        <dbReference type="ChEBI" id="CHEBI:58189"/>
        <dbReference type="ChEBI" id="CHEBI:456216"/>
        <dbReference type="EC" id="2.7.4.8"/>
    </reaction>
</comment>
<dbReference type="FunFam" id="3.30.63.10:FF:000002">
    <property type="entry name" value="Guanylate kinase 1"/>
    <property type="match status" value="1"/>
</dbReference>
<dbReference type="NCBIfam" id="TIGR03263">
    <property type="entry name" value="guanyl_kin"/>
    <property type="match status" value="1"/>
</dbReference>
<keyword evidence="6 11" id="KW-0808">Transferase</keyword>
<dbReference type="SMART" id="SM00072">
    <property type="entry name" value="GuKc"/>
    <property type="match status" value="1"/>
</dbReference>
<dbReference type="InterPro" id="IPR027417">
    <property type="entry name" value="P-loop_NTPase"/>
</dbReference>
<keyword evidence="5 11" id="KW-0963">Cytoplasm</keyword>
<evidence type="ECO:0000313" key="13">
    <source>
        <dbReference type="EMBL" id="SHF37375.1"/>
    </source>
</evidence>
<dbReference type="InterPro" id="IPR017665">
    <property type="entry name" value="Guanylate_kinase"/>
</dbReference>
<protein>
    <recommendedName>
        <fullName evidence="4 11">Guanylate kinase</fullName>
        <ecNumber evidence="3 11">2.7.4.8</ecNumber>
    </recommendedName>
    <alternativeName>
        <fullName evidence="10 11">GMP kinase</fullName>
    </alternativeName>
</protein>
<reference evidence="14" key="1">
    <citation type="submission" date="2016-11" db="EMBL/GenBank/DDBJ databases">
        <authorList>
            <person name="Varghese N."/>
            <person name="Submissions S."/>
        </authorList>
    </citation>
    <scope>NUCLEOTIDE SEQUENCE [LARGE SCALE GENOMIC DNA]</scope>
    <source>
        <strain evidence="14">DSM 16579</strain>
    </source>
</reference>
<dbReference type="SUPFAM" id="SSF52540">
    <property type="entry name" value="P-loop containing nucleoside triphosphate hydrolases"/>
    <property type="match status" value="1"/>
</dbReference>
<keyword evidence="7 11" id="KW-0547">Nucleotide-binding</keyword>
<dbReference type="STRING" id="1122206.SAMN02745753_01822"/>
<comment type="subcellular location">
    <subcellularLocation>
        <location evidence="1 11">Cytoplasm</location>
    </subcellularLocation>
</comment>
<dbReference type="GO" id="GO:0005524">
    <property type="term" value="F:ATP binding"/>
    <property type="evidence" value="ECO:0007669"/>
    <property type="project" value="UniProtKB-UniRule"/>
</dbReference>
<dbReference type="EMBL" id="FQVF01000007">
    <property type="protein sequence ID" value="SHF37375.1"/>
    <property type="molecule type" value="Genomic_DNA"/>
</dbReference>
<accession>A0A1M5B4J8</accession>
<evidence type="ECO:0000256" key="2">
    <source>
        <dbReference type="ARBA" id="ARBA00005790"/>
    </source>
</evidence>
<dbReference type="Gene3D" id="3.40.50.300">
    <property type="entry name" value="P-loop containing nucleotide triphosphate hydrolases"/>
    <property type="match status" value="1"/>
</dbReference>
<dbReference type="PANTHER" id="PTHR23117:SF13">
    <property type="entry name" value="GUANYLATE KINASE"/>
    <property type="match status" value="1"/>
</dbReference>
<evidence type="ECO:0000256" key="7">
    <source>
        <dbReference type="ARBA" id="ARBA00022741"/>
    </source>
</evidence>
<dbReference type="RefSeq" id="WP_072839393.1">
    <property type="nucleotide sequence ID" value="NZ_FQVF01000007.1"/>
</dbReference>
<dbReference type="AlphaFoldDB" id="A0A1M5B4J8"/>
<proteinExistence type="inferred from homology"/>
<dbReference type="PROSITE" id="PS00856">
    <property type="entry name" value="GUANYLATE_KINASE_1"/>
    <property type="match status" value="1"/>
</dbReference>
<dbReference type="PROSITE" id="PS50052">
    <property type="entry name" value="GUANYLATE_KINASE_2"/>
    <property type="match status" value="1"/>
</dbReference>
<dbReference type="EC" id="2.7.4.8" evidence="3 11"/>
<keyword evidence="14" id="KW-1185">Reference proteome</keyword>
<name>A0A1M5B4J8_9GAMM</name>
<feature type="domain" description="Guanylate kinase-like" evidence="12">
    <location>
        <begin position="6"/>
        <end position="184"/>
    </location>
</feature>
<evidence type="ECO:0000256" key="10">
    <source>
        <dbReference type="ARBA" id="ARBA00030128"/>
    </source>
</evidence>
<dbReference type="OrthoDB" id="9808150at2"/>
<evidence type="ECO:0000256" key="6">
    <source>
        <dbReference type="ARBA" id="ARBA00022679"/>
    </source>
</evidence>
<dbReference type="HAMAP" id="MF_00328">
    <property type="entry name" value="Guanylate_kinase"/>
    <property type="match status" value="1"/>
</dbReference>
<sequence>MDKHKGNLFILSAPSGAGKSTLYKALLSQDNNVRISISHTTRTPRTGEEHGREYYFIDDESFLDMIAEDAFFEHAQVFDNYYGTSKESIFGMLEQGLDVILEIDWQGARQIRQLYPEAIGIFILPPSLQALEERLRKRATDSDEVIQRRMAKAVNEMSHYHEYDFVIVNDDFDEALSQISSVFTAMRSKTPVMQEKYGNLINDLLSL</sequence>
<evidence type="ECO:0000256" key="11">
    <source>
        <dbReference type="HAMAP-Rule" id="MF_00328"/>
    </source>
</evidence>
<dbReference type="InterPro" id="IPR020590">
    <property type="entry name" value="Guanylate_kinase_CS"/>
</dbReference>
<dbReference type="CDD" id="cd00071">
    <property type="entry name" value="GMPK"/>
    <property type="match status" value="1"/>
</dbReference>
<comment type="function">
    <text evidence="11">Essential for recycling GMP and indirectly, cGMP.</text>
</comment>
<dbReference type="GO" id="GO:0004385">
    <property type="term" value="F:GMP kinase activity"/>
    <property type="evidence" value="ECO:0007669"/>
    <property type="project" value="UniProtKB-UniRule"/>
</dbReference>
<evidence type="ECO:0000256" key="3">
    <source>
        <dbReference type="ARBA" id="ARBA00012961"/>
    </source>
</evidence>